<dbReference type="EMBL" id="JACJVQ010000013">
    <property type="protein sequence ID" value="MBB6635265.1"/>
    <property type="molecule type" value="Genomic_DNA"/>
</dbReference>
<feature type="chain" id="PRO_5032791533" evidence="1">
    <location>
        <begin position="36"/>
        <end position="272"/>
    </location>
</feature>
<dbReference type="RefSeq" id="WP_185120509.1">
    <property type="nucleotide sequence ID" value="NZ_JACJVQ010000013.1"/>
</dbReference>
<evidence type="ECO:0000259" key="2">
    <source>
        <dbReference type="SMART" id="SM00287"/>
    </source>
</evidence>
<dbReference type="GO" id="GO:0004040">
    <property type="term" value="F:amidase activity"/>
    <property type="evidence" value="ECO:0007669"/>
    <property type="project" value="InterPro"/>
</dbReference>
<comment type="caution">
    <text evidence="3">The sequence shown here is derived from an EMBL/GenBank/DDBJ whole genome shotgun (WGS) entry which is preliminary data.</text>
</comment>
<dbReference type="Pfam" id="PF01832">
    <property type="entry name" value="Glucosaminidase"/>
    <property type="match status" value="1"/>
</dbReference>
<dbReference type="Pfam" id="PF08239">
    <property type="entry name" value="SH3_3"/>
    <property type="match status" value="1"/>
</dbReference>
<proteinExistence type="predicted"/>
<dbReference type="SMART" id="SM00287">
    <property type="entry name" value="SH3b"/>
    <property type="match status" value="1"/>
</dbReference>
<feature type="domain" description="SH3b" evidence="2">
    <location>
        <begin position="49"/>
        <end position="110"/>
    </location>
</feature>
<feature type="signal peptide" evidence="1">
    <location>
        <begin position="1"/>
        <end position="35"/>
    </location>
</feature>
<name>A0A841SYG7_9BACL</name>
<sequence length="272" mass="29140">MRISLKELSRFGLLVGTIFVLFLILVLLRSPSASAAASAPASESKTPSAYTPYVTTASYLNVRAAPSNKSKIIDVVKKGTVLSIAGKLKNGWLQLEGKGYVHGGYATPQNGKQKAQILSYSKATAKSEAAVTAAGVGDAQGDSGLTVEDLKDIFKGTGFENQGLEEAILQVEEDYGINAYFTIAVMRLESGNGKSKLAKTRNNLFGLNSSKGYVKFATKEASVRRFGELISKNYIGKGLTTIDKIGKKYCPPNSKWASKVKGIMKTDYRSTA</sequence>
<dbReference type="Gene3D" id="1.10.530.10">
    <property type="match status" value="1"/>
</dbReference>
<gene>
    <name evidence="3" type="ORF">H7B67_14185</name>
</gene>
<keyword evidence="4" id="KW-1185">Reference proteome</keyword>
<accession>A0A841SYG7</accession>
<protein>
    <submittedName>
        <fullName evidence="3">Glucosaminidase domain-containing protein</fullName>
    </submittedName>
</protein>
<evidence type="ECO:0000313" key="3">
    <source>
        <dbReference type="EMBL" id="MBB6635265.1"/>
    </source>
</evidence>
<dbReference type="Gene3D" id="2.30.30.40">
    <property type="entry name" value="SH3 Domains"/>
    <property type="match status" value="1"/>
</dbReference>
<dbReference type="Proteomes" id="UP000535838">
    <property type="component" value="Unassembled WGS sequence"/>
</dbReference>
<dbReference type="InterPro" id="IPR003646">
    <property type="entry name" value="SH3-like_bac-type"/>
</dbReference>
<reference evidence="3 4" key="1">
    <citation type="submission" date="2020-08" db="EMBL/GenBank/DDBJ databases">
        <title>Cohnella phylogeny.</title>
        <authorList>
            <person name="Dunlap C."/>
        </authorList>
    </citation>
    <scope>NUCLEOTIDE SEQUENCE [LARGE SCALE GENOMIC DNA]</scope>
    <source>
        <strain evidence="3 4">DSM 25241</strain>
    </source>
</reference>
<keyword evidence="1" id="KW-0732">Signal</keyword>
<dbReference type="AlphaFoldDB" id="A0A841SYG7"/>
<dbReference type="InterPro" id="IPR002901">
    <property type="entry name" value="MGlyc_endo_b_GlcNAc-like_dom"/>
</dbReference>
<organism evidence="3 4">
    <name type="scientific">Cohnella thailandensis</name>
    <dbReference type="NCBI Taxonomy" id="557557"/>
    <lineage>
        <taxon>Bacteria</taxon>
        <taxon>Bacillati</taxon>
        <taxon>Bacillota</taxon>
        <taxon>Bacilli</taxon>
        <taxon>Bacillales</taxon>
        <taxon>Paenibacillaceae</taxon>
        <taxon>Cohnella</taxon>
    </lineage>
</organism>
<evidence type="ECO:0000313" key="4">
    <source>
        <dbReference type="Proteomes" id="UP000535838"/>
    </source>
</evidence>
<evidence type="ECO:0000256" key="1">
    <source>
        <dbReference type="SAM" id="SignalP"/>
    </source>
</evidence>